<dbReference type="AlphaFoldDB" id="A0A246JDK4"/>
<dbReference type="GO" id="GO:0003677">
    <property type="term" value="F:DNA binding"/>
    <property type="evidence" value="ECO:0007669"/>
    <property type="project" value="InterPro"/>
</dbReference>
<dbReference type="InterPro" id="IPR013498">
    <property type="entry name" value="Topo_IA_Znf"/>
</dbReference>
<keyword evidence="4" id="KW-0067">ATP-binding</keyword>
<gene>
    <name evidence="7" type="ORF">CDQ91_20480</name>
</gene>
<keyword evidence="8" id="KW-1185">Reference proteome</keyword>
<dbReference type="PANTHER" id="PTHR11070">
    <property type="entry name" value="UVRD / RECB / PCRA DNA HELICASE FAMILY MEMBER"/>
    <property type="match status" value="1"/>
</dbReference>
<evidence type="ECO:0000256" key="4">
    <source>
        <dbReference type="ARBA" id="ARBA00022840"/>
    </source>
</evidence>
<organism evidence="7 8">
    <name type="scientific">Sphingopyxis witflariensis</name>
    <dbReference type="NCBI Taxonomy" id="173675"/>
    <lineage>
        <taxon>Bacteria</taxon>
        <taxon>Pseudomonadati</taxon>
        <taxon>Pseudomonadota</taxon>
        <taxon>Alphaproteobacteria</taxon>
        <taxon>Sphingomonadales</taxon>
        <taxon>Sphingomonadaceae</taxon>
        <taxon>Sphingopyxis</taxon>
    </lineage>
</organism>
<dbReference type="GO" id="GO:0006265">
    <property type="term" value="P:DNA topological change"/>
    <property type="evidence" value="ECO:0007669"/>
    <property type="project" value="InterPro"/>
</dbReference>
<dbReference type="PANTHER" id="PTHR11070:SF63">
    <property type="entry name" value="DNA HELICASE IV"/>
    <property type="match status" value="1"/>
</dbReference>
<dbReference type="Proteomes" id="UP000197097">
    <property type="component" value="Unassembled WGS sequence"/>
</dbReference>
<dbReference type="SUPFAM" id="SSF52540">
    <property type="entry name" value="P-loop containing nucleoside triphosphate hydrolases"/>
    <property type="match status" value="1"/>
</dbReference>
<feature type="domain" description="UvrD-like helicase C-terminal" evidence="6">
    <location>
        <begin position="1"/>
        <end position="68"/>
    </location>
</feature>
<dbReference type="Pfam" id="PF01396">
    <property type="entry name" value="Zn_ribbon_Top1"/>
    <property type="match status" value="1"/>
</dbReference>
<keyword evidence="2" id="KW-0378">Hydrolase</keyword>
<accession>A0A246JDK4</accession>
<sequence>MSFHRSKGLEADYTILLDISEGDYGVPSRIEDDELLNLVIPRPESFAYAEERRLFYVALTRASRGTFILCNKRKPSRYIRELCDIAGDDVRFETIDGKELNQCPSCLVGEVVERKGRNDTIFYGCNQFPDCHHTQRENPSLAIVV</sequence>
<comment type="caution">
    <text evidence="7">The sequence shown here is derived from an EMBL/GenBank/DDBJ whole genome shotgun (WGS) entry which is preliminary data.</text>
</comment>
<dbReference type="EMBL" id="NISJ01000022">
    <property type="protein sequence ID" value="OWQ90577.1"/>
    <property type="molecule type" value="Genomic_DNA"/>
</dbReference>
<dbReference type="GO" id="GO:0016787">
    <property type="term" value="F:hydrolase activity"/>
    <property type="evidence" value="ECO:0007669"/>
    <property type="project" value="UniProtKB-KW"/>
</dbReference>
<evidence type="ECO:0000313" key="8">
    <source>
        <dbReference type="Proteomes" id="UP000197097"/>
    </source>
</evidence>
<keyword evidence="3 7" id="KW-0347">Helicase</keyword>
<dbReference type="InterPro" id="IPR000212">
    <property type="entry name" value="DNA_helicase_UvrD/REP"/>
</dbReference>
<dbReference type="InterPro" id="IPR027417">
    <property type="entry name" value="P-loop_NTPase"/>
</dbReference>
<dbReference type="GO" id="GO:0005524">
    <property type="term" value="F:ATP binding"/>
    <property type="evidence" value="ECO:0007669"/>
    <property type="project" value="UniProtKB-KW"/>
</dbReference>
<dbReference type="Gene3D" id="3.30.65.10">
    <property type="entry name" value="Bacterial Topoisomerase I, domain 1"/>
    <property type="match status" value="1"/>
</dbReference>
<evidence type="ECO:0000259" key="5">
    <source>
        <dbReference type="Pfam" id="PF01396"/>
    </source>
</evidence>
<dbReference type="OrthoDB" id="5298826at2"/>
<proteinExistence type="predicted"/>
<protein>
    <submittedName>
        <fullName evidence="7">Helicase</fullName>
    </submittedName>
</protein>
<evidence type="ECO:0000259" key="6">
    <source>
        <dbReference type="Pfam" id="PF13361"/>
    </source>
</evidence>
<dbReference type="GO" id="GO:0043138">
    <property type="term" value="F:3'-5' DNA helicase activity"/>
    <property type="evidence" value="ECO:0007669"/>
    <property type="project" value="TreeGrafter"/>
</dbReference>
<evidence type="ECO:0000256" key="2">
    <source>
        <dbReference type="ARBA" id="ARBA00022801"/>
    </source>
</evidence>
<dbReference type="GO" id="GO:0000725">
    <property type="term" value="P:recombinational repair"/>
    <property type="evidence" value="ECO:0007669"/>
    <property type="project" value="TreeGrafter"/>
</dbReference>
<evidence type="ECO:0000313" key="7">
    <source>
        <dbReference type="EMBL" id="OWQ90577.1"/>
    </source>
</evidence>
<evidence type="ECO:0000256" key="3">
    <source>
        <dbReference type="ARBA" id="ARBA00022806"/>
    </source>
</evidence>
<dbReference type="Pfam" id="PF13361">
    <property type="entry name" value="UvrD_C"/>
    <property type="match status" value="1"/>
</dbReference>
<dbReference type="GO" id="GO:0005829">
    <property type="term" value="C:cytosol"/>
    <property type="evidence" value="ECO:0007669"/>
    <property type="project" value="TreeGrafter"/>
</dbReference>
<dbReference type="GO" id="GO:0003916">
    <property type="term" value="F:DNA topoisomerase activity"/>
    <property type="evidence" value="ECO:0007669"/>
    <property type="project" value="InterPro"/>
</dbReference>
<keyword evidence="1" id="KW-0547">Nucleotide-binding</keyword>
<reference evidence="7 8" key="1">
    <citation type="journal article" date="2002" name="Int. J. Syst. Evol. Microbiol.">
        <title>Sphingopyxis witflariensis sp. nov., isolated from activated sludge.</title>
        <authorList>
            <person name="Kampfer P."/>
            <person name="Witzenberger R."/>
            <person name="Denner E.B."/>
            <person name="Busse H.J."/>
            <person name="Neef A."/>
        </authorList>
    </citation>
    <scope>NUCLEOTIDE SEQUENCE [LARGE SCALE GENOMIC DNA]</scope>
    <source>
        <strain evidence="7 8">DSM 14551</strain>
    </source>
</reference>
<dbReference type="GO" id="GO:0005694">
    <property type="term" value="C:chromosome"/>
    <property type="evidence" value="ECO:0007669"/>
    <property type="project" value="InterPro"/>
</dbReference>
<dbReference type="Gene3D" id="3.40.50.300">
    <property type="entry name" value="P-loop containing nucleotide triphosphate hydrolases"/>
    <property type="match status" value="1"/>
</dbReference>
<dbReference type="InterPro" id="IPR014017">
    <property type="entry name" value="DNA_helicase_UvrD-like_C"/>
</dbReference>
<feature type="domain" description="DNA topoisomerase type IA zn finger" evidence="5">
    <location>
        <begin position="102"/>
        <end position="139"/>
    </location>
</feature>
<name>A0A246JDK4_9SPHN</name>
<evidence type="ECO:0000256" key="1">
    <source>
        <dbReference type="ARBA" id="ARBA00022741"/>
    </source>
</evidence>